<evidence type="ECO:0000259" key="1">
    <source>
        <dbReference type="SMART" id="SM01126"/>
    </source>
</evidence>
<name>A0A1W1DZ16_9ZZZZ</name>
<dbReference type="Pfam" id="PF12762">
    <property type="entry name" value="DDE_Tnp_IS1595"/>
    <property type="match status" value="1"/>
</dbReference>
<evidence type="ECO:0000313" key="2">
    <source>
        <dbReference type="EMBL" id="SFV86939.1"/>
    </source>
</evidence>
<dbReference type="InterPro" id="IPR024442">
    <property type="entry name" value="Transposase_Zn_ribbon"/>
</dbReference>
<gene>
    <name evidence="2" type="ORF">MNB_SUP05-SYMBIONT-4-667</name>
</gene>
<proteinExistence type="predicted"/>
<dbReference type="InterPro" id="IPR024445">
    <property type="entry name" value="Tnp_ISXO2-like"/>
</dbReference>
<dbReference type="Pfam" id="PF12760">
    <property type="entry name" value="Zn_ribbon_IS1595"/>
    <property type="match status" value="1"/>
</dbReference>
<feature type="domain" description="ISXO2-like transposase" evidence="1">
    <location>
        <begin position="130"/>
        <end position="222"/>
    </location>
</feature>
<organism evidence="2">
    <name type="scientific">hydrothermal vent metagenome</name>
    <dbReference type="NCBI Taxonomy" id="652676"/>
    <lineage>
        <taxon>unclassified sequences</taxon>
        <taxon>metagenomes</taxon>
        <taxon>ecological metagenomes</taxon>
    </lineage>
</organism>
<protein>
    <submittedName>
        <fullName evidence="2">ISSpo3, transposase</fullName>
    </submittedName>
</protein>
<dbReference type="NCBIfam" id="NF033547">
    <property type="entry name" value="transpos_IS1595"/>
    <property type="match status" value="1"/>
</dbReference>
<dbReference type="SMART" id="SM01126">
    <property type="entry name" value="DDE_Tnp_IS1595"/>
    <property type="match status" value="1"/>
</dbReference>
<reference evidence="2" key="1">
    <citation type="submission" date="2016-10" db="EMBL/GenBank/DDBJ databases">
        <authorList>
            <person name="de Groot N.N."/>
        </authorList>
    </citation>
    <scope>NUCLEOTIDE SEQUENCE</scope>
</reference>
<dbReference type="EMBL" id="FPHY01000128">
    <property type="protein sequence ID" value="SFV86939.1"/>
    <property type="molecule type" value="Genomic_DNA"/>
</dbReference>
<accession>A0A1W1DZ16</accession>
<sequence length="222" mass="25117">MKPAKTISIIELLAEYSTEHKAIKWLEKIRWNKEPICPHCGGVKDISKQKSKKHTYWHKDCRKQFTVKTNTIMHASKMPTQKWVVAIYYMLTARKGISSLQLSKELGITQKSAWFMMQRIRNACTQSSFKLSNIVEVDETYIGGKEANKHANKKLNAGRGSVGKTAVFGMKERGGKVKAMVIKKTNKETLQGKIHGNIQAKATVVTDDFIPFIKTNDTKKCG</sequence>
<dbReference type="AlphaFoldDB" id="A0A1W1DZ16"/>